<dbReference type="SUPFAM" id="SSF52518">
    <property type="entry name" value="Thiamin diphosphate-binding fold (THDP-binding)"/>
    <property type="match status" value="1"/>
</dbReference>
<keyword evidence="6" id="KW-1185">Reference proteome</keyword>
<proteinExistence type="inferred from homology"/>
<gene>
    <name evidence="5" type="ORF">SAMN05660835_01062</name>
</gene>
<dbReference type="AlphaFoldDB" id="A0A1G6MYF5"/>
<name>A0A1G6MYF5_9BACT</name>
<evidence type="ECO:0000256" key="1">
    <source>
        <dbReference type="ARBA" id="ARBA00001964"/>
    </source>
</evidence>
<evidence type="ECO:0000313" key="6">
    <source>
        <dbReference type="Proteomes" id="UP000199411"/>
    </source>
</evidence>
<dbReference type="EMBL" id="FMYU01000007">
    <property type="protein sequence ID" value="SDC60589.1"/>
    <property type="molecule type" value="Genomic_DNA"/>
</dbReference>
<feature type="domain" description="Transketolase N-terminal" evidence="4">
    <location>
        <begin position="11"/>
        <end position="273"/>
    </location>
</feature>
<dbReference type="InterPro" id="IPR029061">
    <property type="entry name" value="THDP-binding"/>
</dbReference>
<dbReference type="RefSeq" id="WP_092128722.1">
    <property type="nucleotide sequence ID" value="NZ_FMYU01000007.1"/>
</dbReference>
<dbReference type="PANTHER" id="PTHR47514:SF1">
    <property type="entry name" value="TRANSKETOLASE N-TERMINAL SECTION-RELATED"/>
    <property type="match status" value="1"/>
</dbReference>
<comment type="similarity">
    <text evidence="2">Belongs to the transketolase family.</text>
</comment>
<dbReference type="Gene3D" id="3.40.50.970">
    <property type="match status" value="1"/>
</dbReference>
<dbReference type="OrthoDB" id="8732661at2"/>
<evidence type="ECO:0000259" key="4">
    <source>
        <dbReference type="Pfam" id="PF00456"/>
    </source>
</evidence>
<reference evidence="6" key="1">
    <citation type="submission" date="2016-10" db="EMBL/GenBank/DDBJ databases">
        <authorList>
            <person name="Varghese N."/>
            <person name="Submissions S."/>
        </authorList>
    </citation>
    <scope>NUCLEOTIDE SEQUENCE [LARGE SCALE GENOMIC DNA]</scope>
    <source>
        <strain evidence="6">DSM 8415</strain>
    </source>
</reference>
<dbReference type="Pfam" id="PF00456">
    <property type="entry name" value="Transketolase_N"/>
    <property type="match status" value="1"/>
</dbReference>
<dbReference type="PANTHER" id="PTHR47514">
    <property type="entry name" value="TRANSKETOLASE N-TERMINAL SECTION-RELATED"/>
    <property type="match status" value="1"/>
</dbReference>
<dbReference type="Proteomes" id="UP000199411">
    <property type="component" value="Unassembled WGS sequence"/>
</dbReference>
<accession>A0A1G6MYF5</accession>
<protein>
    <submittedName>
        <fullName evidence="5">Transketolase</fullName>
    </submittedName>
</protein>
<keyword evidence="3" id="KW-0786">Thiamine pyrophosphate</keyword>
<evidence type="ECO:0000313" key="5">
    <source>
        <dbReference type="EMBL" id="SDC60589.1"/>
    </source>
</evidence>
<evidence type="ECO:0000256" key="2">
    <source>
        <dbReference type="ARBA" id="ARBA00007131"/>
    </source>
</evidence>
<organism evidence="5 6">
    <name type="scientific">Desulfurella multipotens</name>
    <dbReference type="NCBI Taxonomy" id="79269"/>
    <lineage>
        <taxon>Bacteria</taxon>
        <taxon>Pseudomonadati</taxon>
        <taxon>Campylobacterota</taxon>
        <taxon>Desulfurellia</taxon>
        <taxon>Desulfurellales</taxon>
        <taxon>Desulfurellaceae</taxon>
        <taxon>Desulfurella</taxon>
    </lineage>
</organism>
<dbReference type="InterPro" id="IPR005474">
    <property type="entry name" value="Transketolase_N"/>
</dbReference>
<dbReference type="CDD" id="cd02012">
    <property type="entry name" value="TPP_TK"/>
    <property type="match status" value="1"/>
</dbReference>
<sequence length="276" mass="30174">MKTKELEEFSKTLRKAILVSLNAAKSGHSGGSLSSIDILNTLYFGGVLNIDPNNPRNDNQDRFVLSKGHAAPALYVCLAYKGFFNKDLLYTLRKLGSPLQGHPDSKKLSGVCASTGSLGHGLSQAVGMALALKLKNSPANVYCLIGDGEMQEGLVYEALMCASHYKLDNLCVILDFNGLQIDGAISDVMNISPVKEKFEAFGFLTYEVDGHNYDQLLDAFERFKNTKNSKPFALIAHTIKGKGVSFMENKYEYHGKPPTDEELDKALLELGVENGI</sequence>
<comment type="cofactor">
    <cofactor evidence="1">
        <name>thiamine diphosphate</name>
        <dbReference type="ChEBI" id="CHEBI:58937"/>
    </cofactor>
</comment>
<evidence type="ECO:0000256" key="3">
    <source>
        <dbReference type="ARBA" id="ARBA00023052"/>
    </source>
</evidence>